<dbReference type="EMBL" id="MTQA01000317">
    <property type="protein sequence ID" value="PNP61143.1"/>
    <property type="molecule type" value="Genomic_DNA"/>
</dbReference>
<proteinExistence type="predicted"/>
<evidence type="ECO:0000313" key="2">
    <source>
        <dbReference type="EMBL" id="PNP61143.1"/>
    </source>
</evidence>
<evidence type="ECO:0000313" key="3">
    <source>
        <dbReference type="Proteomes" id="UP000236664"/>
    </source>
</evidence>
<accession>A0A2K0UTP2</accession>
<keyword evidence="3" id="KW-1185">Reference proteome</keyword>
<name>A0A2K0UTP2_GIBNY</name>
<evidence type="ECO:0000256" key="1">
    <source>
        <dbReference type="SAM" id="Coils"/>
    </source>
</evidence>
<dbReference type="STRING" id="42673.A0A2K0UTP2"/>
<sequence>MEPTGASVNLTAAQFDREVTQNGGDVAWRQAQVKRVLASLDEAEREMSKAGVEEVKKYLKTGKWISHCHLASSHTAYRRFMGKSDFESTLYYPHFFVIQAIYVLGGGPIHDAIRGMYREMSGHWGMFITPDKPFYPRLGDSEKERRLIFGNIQGPATPSGRQATSEDRHKELSLHLEAAAKLSSEIQDNGEVNQRRSIDLQRMRDELRHAQQRNLYLERKVEEETQKRHNAERHKQALQDQLNQKSDQLRHAVTHLGESRRYAKGLEDQLGRCKPTSNVINKSQWRLKSSTGSAMQKAL</sequence>
<organism evidence="2 3">
    <name type="scientific">Gibberella nygamai</name>
    <name type="common">Bean root rot disease fungus</name>
    <name type="synonym">Fusarium nygamai</name>
    <dbReference type="NCBI Taxonomy" id="42673"/>
    <lineage>
        <taxon>Eukaryota</taxon>
        <taxon>Fungi</taxon>
        <taxon>Dikarya</taxon>
        <taxon>Ascomycota</taxon>
        <taxon>Pezizomycotina</taxon>
        <taxon>Sordariomycetes</taxon>
        <taxon>Hypocreomycetidae</taxon>
        <taxon>Hypocreales</taxon>
        <taxon>Nectriaceae</taxon>
        <taxon>Fusarium</taxon>
        <taxon>Fusarium fujikuroi species complex</taxon>
    </lineage>
</organism>
<feature type="coiled-coil region" evidence="1">
    <location>
        <begin position="200"/>
        <end position="248"/>
    </location>
</feature>
<protein>
    <submittedName>
        <fullName evidence="2">Uncharacterized protein</fullName>
    </submittedName>
</protein>
<comment type="caution">
    <text evidence="2">The sequence shown here is derived from an EMBL/GenBank/DDBJ whole genome shotgun (WGS) entry which is preliminary data.</text>
</comment>
<gene>
    <name evidence="2" type="ORF">FNYG_14231</name>
</gene>
<dbReference type="Proteomes" id="UP000236664">
    <property type="component" value="Unassembled WGS sequence"/>
</dbReference>
<reference evidence="2 3" key="1">
    <citation type="submission" date="2017-06" db="EMBL/GenBank/DDBJ databases">
        <title>Genome of Fusarium nygamai isolate CS10214.</title>
        <authorList>
            <person name="Gardiner D.M."/>
            <person name="Obanor F."/>
            <person name="Kazan K."/>
        </authorList>
    </citation>
    <scope>NUCLEOTIDE SEQUENCE [LARGE SCALE GENOMIC DNA]</scope>
    <source>
        <strain evidence="2 3">CS10214</strain>
    </source>
</reference>
<dbReference type="AlphaFoldDB" id="A0A2K0UTP2"/>
<dbReference type="OrthoDB" id="5102578at2759"/>
<keyword evidence="1" id="KW-0175">Coiled coil</keyword>